<reference evidence="2 3" key="1">
    <citation type="journal article" date="2015" name="Genome Announc.">
        <title>Draft Genome Sequences of Marine Isolates of Thalassomonas viridans and Thalassomonas actiniarum.</title>
        <authorList>
            <person name="Olonade I."/>
            <person name="van Zyl L.J."/>
            <person name="Trindade M."/>
        </authorList>
    </citation>
    <scope>NUCLEOTIDE SEQUENCE [LARGE SCALE GENOMIC DNA]</scope>
    <source>
        <strain evidence="2 3">A5K-106</strain>
    </source>
</reference>
<dbReference type="KEGG" id="tact:SG35_023585"/>
<evidence type="ECO:0000313" key="3">
    <source>
        <dbReference type="Proteomes" id="UP000032568"/>
    </source>
</evidence>
<dbReference type="RefSeq" id="WP_044835471.1">
    <property type="nucleotide sequence ID" value="NZ_CP059735.1"/>
</dbReference>
<evidence type="ECO:0000256" key="1">
    <source>
        <dbReference type="SAM" id="MobiDB-lite"/>
    </source>
</evidence>
<gene>
    <name evidence="2" type="ORF">SG35_023585</name>
</gene>
<sequence>MTDNALDKNNGNNSGNKPGSYSIEHQDNILDTRVYGPLPPQVVEQYHRDMRSACESFQGKKWGALVTYYGGELITPDTEETLISIAKHRIQHGMVANATVILESKHTDLQQMQLKRIYQSCQLEFHVFTNTEIARNWLSQYLAQQ</sequence>
<proteinExistence type="predicted"/>
<feature type="compositionally biased region" description="Low complexity" evidence="1">
    <location>
        <begin position="8"/>
        <end position="20"/>
    </location>
</feature>
<name>A0AAF0C046_9GAMM</name>
<keyword evidence="3" id="KW-1185">Reference proteome</keyword>
<evidence type="ECO:0000313" key="2">
    <source>
        <dbReference type="EMBL" id="WDD98226.1"/>
    </source>
</evidence>
<feature type="region of interest" description="Disordered" evidence="1">
    <location>
        <begin position="1"/>
        <end position="23"/>
    </location>
</feature>
<reference evidence="2 3" key="2">
    <citation type="journal article" date="2022" name="Mar. Drugs">
        <title>Bioassay-Guided Fractionation Leads to the Detection of Cholic Acid Generated by the Rare Thalassomonas sp.</title>
        <authorList>
            <person name="Pheiffer F."/>
            <person name="Schneider Y.K."/>
            <person name="Hansen E.H."/>
            <person name="Andersen J.H."/>
            <person name="Isaksson J."/>
            <person name="Busche T."/>
            <person name="R C."/>
            <person name="Kalinowski J."/>
            <person name="Zyl L.V."/>
            <person name="Trindade M."/>
        </authorList>
    </citation>
    <scope>NUCLEOTIDE SEQUENCE [LARGE SCALE GENOMIC DNA]</scope>
    <source>
        <strain evidence="2 3">A5K-106</strain>
    </source>
</reference>
<protein>
    <submittedName>
        <fullName evidence="2">Uncharacterized protein</fullName>
    </submittedName>
</protein>
<dbReference type="EMBL" id="CP059735">
    <property type="protein sequence ID" value="WDD98226.1"/>
    <property type="molecule type" value="Genomic_DNA"/>
</dbReference>
<organism evidence="2 3">
    <name type="scientific">Thalassomonas actiniarum</name>
    <dbReference type="NCBI Taxonomy" id="485447"/>
    <lineage>
        <taxon>Bacteria</taxon>
        <taxon>Pseudomonadati</taxon>
        <taxon>Pseudomonadota</taxon>
        <taxon>Gammaproteobacteria</taxon>
        <taxon>Alteromonadales</taxon>
        <taxon>Colwelliaceae</taxon>
        <taxon>Thalassomonas</taxon>
    </lineage>
</organism>
<accession>A0AAF0C046</accession>
<dbReference type="Proteomes" id="UP000032568">
    <property type="component" value="Chromosome"/>
</dbReference>
<dbReference type="AlphaFoldDB" id="A0AAF0C046"/>